<feature type="compositionally biased region" description="Basic and acidic residues" evidence="7">
    <location>
        <begin position="284"/>
        <end position="298"/>
    </location>
</feature>
<dbReference type="GO" id="GO:0001228">
    <property type="term" value="F:DNA-binding transcription activator activity, RNA polymerase II-specific"/>
    <property type="evidence" value="ECO:0007669"/>
    <property type="project" value="TreeGrafter"/>
</dbReference>
<dbReference type="PROSITE" id="PS00463">
    <property type="entry name" value="ZN2_CY6_FUNGAL_1"/>
    <property type="match status" value="1"/>
</dbReference>
<dbReference type="Pfam" id="PF04082">
    <property type="entry name" value="Fungal_trans"/>
    <property type="match status" value="1"/>
</dbReference>
<evidence type="ECO:0000256" key="2">
    <source>
        <dbReference type="ARBA" id="ARBA00022833"/>
    </source>
</evidence>
<dbReference type="SMART" id="SM00066">
    <property type="entry name" value="GAL4"/>
    <property type="match status" value="1"/>
</dbReference>
<gene>
    <name evidence="8" type="ORF">PoMZ_09733</name>
</gene>
<sequence length="871" mass="98254">MAGKADDRGANNAPAQPRSPPCPTSPKVDRDQCDKTREASQSRDHDHDSHSRYDKTGVSSPTTRDSDDDQPGQPPRKRQRVRLSCLECRRRKLSCDRSMPCERCIRSGTPEICSYETRPGLAPPAKNGLSQGALSSFESRLSHPPPPPGEYRRDSILSRDNDRIRRLESEVAQLKNLLLAKVGGSSFDGSATLADGSPAEHPKPDYASEIVPGTPPPRPPNNPEQDNAAEEDELRFFRGKEFKTRYFGPHNAYMAFSELTSLYPFMKETADEWLSPLHIPKNKDRNQRKLDRERKAQEPDPTLEALLPTKQETDILVEVYLEQFEQVYRIIHTPTFRKSYSRFWDPMLPRTASFTALVLVMISVSCCLHGNTSGTLVGSVSHAHYMAEKWTNACENWHRNQSEKHRKLIHLQIACLIHLSKRVNILKKKRFWKSAGALVQDGISVGLHRDPSHVSDKISVYNQEMRRRLWATIQEFDLQASFDHGLPSLLSSLHFDITPPRNIDDEEFDEDVKSLPKSKPPNVYTFSSFQHLSRQSLPLRLELSRVLTGSPEELDYERVIRYTNEITQEIDSLPSWDLMAAPTLGSSAAPGSSLSSQLSVSSRRPLLAYTLLHIQLRQYIIPLHQPYLRLRKTNSKYQYSEIVYYNAARDMVLLHDKLTEQGVRTLSFLREDALTLSINLCSVTMLQPRGSTNMVMVNSEHTLRLLEKCLGMKEDRVLRCGNHEPWAYSIMCAAYGLLEAHLGVKTAEVAKAGAAERFVNLHYRLVKGENPPASSMQSILSNRAALQQPPNYEGRERQKSITPFAIPSSQGSAMNGVHPGEAPPTPWWLNPVVDPSIPALPQSSFNTEFNLENLGLNLNDLWSDATLGFSA</sequence>
<feature type="region of interest" description="Disordered" evidence="7">
    <location>
        <begin position="112"/>
        <end position="155"/>
    </location>
</feature>
<keyword evidence="1" id="KW-0479">Metal-binding</keyword>
<feature type="region of interest" description="Disordered" evidence="7">
    <location>
        <begin position="191"/>
        <end position="228"/>
    </location>
</feature>
<dbReference type="Gene3D" id="4.10.240.10">
    <property type="entry name" value="Zn(2)-C6 fungal-type DNA-binding domain"/>
    <property type="match status" value="1"/>
</dbReference>
<evidence type="ECO:0000256" key="6">
    <source>
        <dbReference type="ARBA" id="ARBA00023242"/>
    </source>
</evidence>
<evidence type="ECO:0000256" key="7">
    <source>
        <dbReference type="SAM" id="MobiDB-lite"/>
    </source>
</evidence>
<dbReference type="GO" id="GO:0000978">
    <property type="term" value="F:RNA polymerase II cis-regulatory region sequence-specific DNA binding"/>
    <property type="evidence" value="ECO:0007669"/>
    <property type="project" value="TreeGrafter"/>
</dbReference>
<dbReference type="Pfam" id="PF00172">
    <property type="entry name" value="Zn_clus"/>
    <property type="match status" value="1"/>
</dbReference>
<feature type="compositionally biased region" description="Pro residues" evidence="7">
    <location>
        <begin position="213"/>
        <end position="222"/>
    </location>
</feature>
<dbReference type="InterPro" id="IPR001138">
    <property type="entry name" value="Zn2Cys6_DnaBD"/>
</dbReference>
<evidence type="ECO:0000256" key="3">
    <source>
        <dbReference type="ARBA" id="ARBA00023015"/>
    </source>
</evidence>
<feature type="compositionally biased region" description="Polar residues" evidence="7">
    <location>
        <begin position="128"/>
        <end position="139"/>
    </location>
</feature>
<feature type="compositionally biased region" description="Basic and acidic residues" evidence="7">
    <location>
        <begin position="27"/>
        <end position="55"/>
    </location>
</feature>
<organism evidence="8 9">
    <name type="scientific">Pyricularia oryzae</name>
    <name type="common">Rice blast fungus</name>
    <name type="synonym">Magnaporthe oryzae</name>
    <dbReference type="NCBI Taxonomy" id="318829"/>
    <lineage>
        <taxon>Eukaryota</taxon>
        <taxon>Fungi</taxon>
        <taxon>Dikarya</taxon>
        <taxon>Ascomycota</taxon>
        <taxon>Pezizomycotina</taxon>
        <taxon>Sordariomycetes</taxon>
        <taxon>Sordariomycetidae</taxon>
        <taxon>Magnaporthales</taxon>
        <taxon>Pyriculariaceae</taxon>
        <taxon>Pyricularia</taxon>
    </lineage>
</organism>
<evidence type="ECO:0000313" key="9">
    <source>
        <dbReference type="Proteomes" id="UP000294847"/>
    </source>
</evidence>
<evidence type="ECO:0000256" key="4">
    <source>
        <dbReference type="ARBA" id="ARBA00023125"/>
    </source>
</evidence>
<dbReference type="CDD" id="cd12148">
    <property type="entry name" value="fungal_TF_MHR"/>
    <property type="match status" value="1"/>
</dbReference>
<dbReference type="InterPro" id="IPR007219">
    <property type="entry name" value="XnlR_reg_dom"/>
</dbReference>
<reference evidence="8 9" key="1">
    <citation type="journal article" date="2019" name="Mol. Biol. Evol.">
        <title>Blast fungal genomes show frequent chromosomal changes, gene gains and losses, and effector gene turnover.</title>
        <authorList>
            <person name="Gomez Luciano L.B."/>
            <person name="Jason Tsai I."/>
            <person name="Chuma I."/>
            <person name="Tosa Y."/>
            <person name="Chen Y.H."/>
            <person name="Li J.Y."/>
            <person name="Li M.Y."/>
            <person name="Jade Lu M.Y."/>
            <person name="Nakayashiki H."/>
            <person name="Li W.H."/>
        </authorList>
    </citation>
    <scope>NUCLEOTIDE SEQUENCE [LARGE SCALE GENOMIC DNA]</scope>
    <source>
        <strain evidence="8">MZ5-1-6</strain>
    </source>
</reference>
<dbReference type="GO" id="GO:0006351">
    <property type="term" value="P:DNA-templated transcription"/>
    <property type="evidence" value="ECO:0007669"/>
    <property type="project" value="InterPro"/>
</dbReference>
<dbReference type="EMBL" id="CP034204">
    <property type="protein sequence ID" value="QBZ54042.1"/>
    <property type="molecule type" value="Genomic_DNA"/>
</dbReference>
<dbReference type="SUPFAM" id="SSF57701">
    <property type="entry name" value="Zn2/Cys6 DNA-binding domain"/>
    <property type="match status" value="1"/>
</dbReference>
<keyword evidence="3" id="KW-0805">Transcription regulation</keyword>
<evidence type="ECO:0000313" key="8">
    <source>
        <dbReference type="EMBL" id="QBZ54042.1"/>
    </source>
</evidence>
<keyword evidence="2" id="KW-0862">Zinc</keyword>
<accession>A0A4P7MY66</accession>
<dbReference type="PANTHER" id="PTHR31944:SF130">
    <property type="entry name" value="ZN(II)2CYS6 TRANSCRIPTION FACTO (EUROFUNG)"/>
    <property type="match status" value="1"/>
</dbReference>
<protein>
    <submittedName>
        <fullName evidence="8">Uncharacterized protein</fullName>
    </submittedName>
</protein>
<dbReference type="SMART" id="SM00906">
    <property type="entry name" value="Fungal_trans"/>
    <property type="match status" value="1"/>
</dbReference>
<dbReference type="InterPro" id="IPR051430">
    <property type="entry name" value="Fungal_TF_Env_Response"/>
</dbReference>
<dbReference type="PROSITE" id="PS50048">
    <property type="entry name" value="ZN2_CY6_FUNGAL_2"/>
    <property type="match status" value="1"/>
</dbReference>
<keyword evidence="4" id="KW-0238">DNA-binding</keyword>
<feature type="region of interest" description="Disordered" evidence="7">
    <location>
        <begin position="1"/>
        <end position="83"/>
    </location>
</feature>
<proteinExistence type="predicted"/>
<keyword evidence="5" id="KW-0804">Transcription</keyword>
<dbReference type="CDD" id="cd00067">
    <property type="entry name" value="GAL4"/>
    <property type="match status" value="1"/>
</dbReference>
<name>A0A4P7MY66_PYROR</name>
<evidence type="ECO:0000256" key="1">
    <source>
        <dbReference type="ARBA" id="ARBA00022723"/>
    </source>
</evidence>
<dbReference type="PANTHER" id="PTHR31944">
    <property type="entry name" value="HEME-RESPONSIVE ZINC FINGER TRANSCRIPTION FACTOR HAP1"/>
    <property type="match status" value="1"/>
</dbReference>
<feature type="region of interest" description="Disordered" evidence="7">
    <location>
        <begin position="284"/>
        <end position="303"/>
    </location>
</feature>
<dbReference type="Proteomes" id="UP000294847">
    <property type="component" value="Chromosome 1"/>
</dbReference>
<evidence type="ECO:0000256" key="5">
    <source>
        <dbReference type="ARBA" id="ARBA00023163"/>
    </source>
</evidence>
<keyword evidence="6" id="KW-0539">Nucleus</keyword>
<dbReference type="InterPro" id="IPR036864">
    <property type="entry name" value="Zn2-C6_fun-type_DNA-bd_sf"/>
</dbReference>
<dbReference type="GO" id="GO:0008270">
    <property type="term" value="F:zinc ion binding"/>
    <property type="evidence" value="ECO:0007669"/>
    <property type="project" value="InterPro"/>
</dbReference>
<dbReference type="AlphaFoldDB" id="A0A4P7MY66"/>
<dbReference type="GO" id="GO:0005634">
    <property type="term" value="C:nucleus"/>
    <property type="evidence" value="ECO:0007669"/>
    <property type="project" value="TreeGrafter"/>
</dbReference>